<evidence type="ECO:0000313" key="4">
    <source>
        <dbReference type="EMBL" id="GAA1619587.1"/>
    </source>
</evidence>
<evidence type="ECO:0000259" key="3">
    <source>
        <dbReference type="Pfam" id="PF14258"/>
    </source>
</evidence>
<dbReference type="Proteomes" id="UP001500064">
    <property type="component" value="Unassembled WGS sequence"/>
</dbReference>
<evidence type="ECO:0000313" key="5">
    <source>
        <dbReference type="Proteomes" id="UP001500064"/>
    </source>
</evidence>
<reference evidence="4 5" key="1">
    <citation type="journal article" date="2019" name="Int. J. Syst. Evol. Microbiol.">
        <title>The Global Catalogue of Microorganisms (GCM) 10K type strain sequencing project: providing services to taxonomists for standard genome sequencing and annotation.</title>
        <authorList>
            <consortium name="The Broad Institute Genomics Platform"/>
            <consortium name="The Broad Institute Genome Sequencing Center for Infectious Disease"/>
            <person name="Wu L."/>
            <person name="Ma J."/>
        </authorList>
    </citation>
    <scope>NUCLEOTIDE SEQUENCE [LARGE SCALE GENOMIC DNA]</scope>
    <source>
        <strain evidence="4 5">JCM 13929</strain>
    </source>
</reference>
<keyword evidence="2" id="KW-0472">Membrane</keyword>
<evidence type="ECO:0000256" key="2">
    <source>
        <dbReference type="SAM" id="Phobius"/>
    </source>
</evidence>
<dbReference type="EMBL" id="BAAAMU010000007">
    <property type="protein sequence ID" value="GAA1619587.1"/>
    <property type="molecule type" value="Genomic_DNA"/>
</dbReference>
<dbReference type="Pfam" id="PF14258">
    <property type="entry name" value="DUF4350"/>
    <property type="match status" value="1"/>
</dbReference>
<organism evidence="4 5">
    <name type="scientific">Nonomuraea maheshkhaliensis</name>
    <dbReference type="NCBI Taxonomy" id="419590"/>
    <lineage>
        <taxon>Bacteria</taxon>
        <taxon>Bacillati</taxon>
        <taxon>Actinomycetota</taxon>
        <taxon>Actinomycetes</taxon>
        <taxon>Streptosporangiales</taxon>
        <taxon>Streptosporangiaceae</taxon>
        <taxon>Nonomuraea</taxon>
    </lineage>
</organism>
<feature type="transmembrane region" description="Helical" evidence="2">
    <location>
        <begin position="52"/>
        <end position="71"/>
    </location>
</feature>
<protein>
    <submittedName>
        <fullName evidence="4">DUF4350 domain-containing protein</fullName>
    </submittedName>
</protein>
<gene>
    <name evidence="4" type="ORF">GCM10009733_014970</name>
</gene>
<feature type="compositionally biased region" description="Low complexity" evidence="1">
    <location>
        <begin position="1"/>
        <end position="11"/>
    </location>
</feature>
<dbReference type="RefSeq" id="WP_346102519.1">
    <property type="nucleotide sequence ID" value="NZ_BAAAMU010000007.1"/>
</dbReference>
<feature type="region of interest" description="Disordered" evidence="1">
    <location>
        <begin position="1"/>
        <end position="43"/>
    </location>
</feature>
<keyword evidence="5" id="KW-1185">Reference proteome</keyword>
<keyword evidence="2" id="KW-0812">Transmembrane</keyword>
<feature type="compositionally biased region" description="Pro residues" evidence="1">
    <location>
        <begin position="12"/>
        <end position="30"/>
    </location>
</feature>
<feature type="domain" description="DUF4350" evidence="3">
    <location>
        <begin position="82"/>
        <end position="248"/>
    </location>
</feature>
<evidence type="ECO:0000256" key="1">
    <source>
        <dbReference type="SAM" id="MobiDB-lite"/>
    </source>
</evidence>
<accession>A0ABN2EVW2</accession>
<dbReference type="InterPro" id="IPR025646">
    <property type="entry name" value="DUF4350"/>
</dbReference>
<comment type="caution">
    <text evidence="4">The sequence shown here is derived from an EMBL/GenBank/DDBJ whole genome shotgun (WGS) entry which is preliminary data.</text>
</comment>
<name>A0ABN2EVW2_9ACTN</name>
<keyword evidence="2" id="KW-1133">Transmembrane helix</keyword>
<sequence length="415" mass="43086">MSIFARPADAGAPPPPGSAAAPTPPTPPPGANGRGSSSTSPTARSVWRSGRLIVLLGVLVVLIAVIGVLLGPGRGESRPLDPDDTSLAGSRALAEILRDRGVTIERVESTQAAEEKAAAGDKLLVITNLAWYDEHRLARIPGDRLVVGPLAFMETVAPGLRTEPGDNRARSREPECGLPAAAAAGSVHIGGQAMRGPAGTVGCFPVEDGHLLVRFQGDGGVTTVVGDGSFMTNQRLAEDGNAALAINLFQTGKSVLWLTAPAHPPAVDLPGEGGKSIYDLMPESIRWAIYMAIIAVAVAAFWRGRRLGPVVTEKLPVVVRAAETVEGRGRLYRARRARGRAAASLRAGTIDRLAPRLGLGSNAGQHEVVAAIAARTGQDAHQVGTALYGPPPPDDAGLVALAGYLDLIERQLSEL</sequence>
<proteinExistence type="predicted"/>